<keyword evidence="4" id="KW-1185">Reference proteome</keyword>
<organism evidence="3 4">
    <name type="scientific">Streptomyces kasugaensis</name>
    <dbReference type="NCBI Taxonomy" id="1946"/>
    <lineage>
        <taxon>Bacteria</taxon>
        <taxon>Bacillati</taxon>
        <taxon>Actinomycetota</taxon>
        <taxon>Actinomycetes</taxon>
        <taxon>Kitasatosporales</taxon>
        <taxon>Streptomycetaceae</taxon>
        <taxon>Streptomyces</taxon>
    </lineage>
</organism>
<feature type="signal peptide" evidence="2">
    <location>
        <begin position="1"/>
        <end position="26"/>
    </location>
</feature>
<comment type="caution">
    <text evidence="3">The sequence shown here is derived from an EMBL/GenBank/DDBJ whole genome shotgun (WGS) entry which is preliminary data.</text>
</comment>
<dbReference type="Proteomes" id="UP000292452">
    <property type="component" value="Unassembled WGS sequence"/>
</dbReference>
<dbReference type="AlphaFoldDB" id="A0A4V2JI52"/>
<dbReference type="RefSeq" id="WP_131125246.1">
    <property type="nucleotide sequence ID" value="NZ_SIXH01000325.1"/>
</dbReference>
<evidence type="ECO:0000256" key="1">
    <source>
        <dbReference type="SAM" id="MobiDB-lite"/>
    </source>
</evidence>
<evidence type="ECO:0000313" key="4">
    <source>
        <dbReference type="Proteomes" id="UP000292452"/>
    </source>
</evidence>
<protein>
    <submittedName>
        <fullName evidence="3">Uncharacterized protein</fullName>
    </submittedName>
</protein>
<gene>
    <name evidence="3" type="ORF">EYS09_27450</name>
</gene>
<evidence type="ECO:0000256" key="2">
    <source>
        <dbReference type="SAM" id="SignalP"/>
    </source>
</evidence>
<dbReference type="PROSITE" id="PS51257">
    <property type="entry name" value="PROKAR_LIPOPROTEIN"/>
    <property type="match status" value="1"/>
</dbReference>
<accession>A0A4V2JI52</accession>
<feature type="chain" id="PRO_5020316785" evidence="2">
    <location>
        <begin position="27"/>
        <end position="81"/>
    </location>
</feature>
<feature type="region of interest" description="Disordered" evidence="1">
    <location>
        <begin position="36"/>
        <end position="81"/>
    </location>
</feature>
<keyword evidence="2" id="KW-0732">Signal</keyword>
<name>A0A4V2JI52_STRKA</name>
<dbReference type="EMBL" id="SIXH01000325">
    <property type="protein sequence ID" value="TBO56541.1"/>
    <property type="molecule type" value="Genomic_DNA"/>
</dbReference>
<evidence type="ECO:0000313" key="3">
    <source>
        <dbReference type="EMBL" id="TBO56541.1"/>
    </source>
</evidence>
<feature type="compositionally biased region" description="Low complexity" evidence="1">
    <location>
        <begin position="66"/>
        <end position="81"/>
    </location>
</feature>
<reference evidence="3 4" key="1">
    <citation type="submission" date="2019-02" db="EMBL/GenBank/DDBJ databases">
        <title>Draft Genome Sequence of Streptomyces sp. AM-2504, identified by 16S rRNA comparative analysis as a Streptomyces Kasugaensis strain.</title>
        <authorList>
            <person name="Napolioni V."/>
            <person name="Giuliodori A.M."/>
            <person name="Spurio R."/>
            <person name="Fabbretti A."/>
        </authorList>
    </citation>
    <scope>NUCLEOTIDE SEQUENCE [LARGE SCALE GENOMIC DNA]</scope>
    <source>
        <strain evidence="3 4">AM-2504</strain>
    </source>
</reference>
<sequence length="81" mass="7918">MFRRTATKGLRAAATLATPAAPGAPAAVAGCADAGRAKPGARRRPFAGGAPNVRVHGMAAGPDGIRAAAPAPRTAGRTFDA</sequence>
<proteinExistence type="predicted"/>